<keyword evidence="1" id="KW-0812">Transmembrane</keyword>
<keyword evidence="3" id="KW-1185">Reference proteome</keyword>
<gene>
    <name evidence="2" type="ORF">FYJ58_03120</name>
</gene>
<accession>A0A6L5XW83</accession>
<dbReference type="Proteomes" id="UP000482209">
    <property type="component" value="Unassembled WGS sequence"/>
</dbReference>
<dbReference type="RefSeq" id="WP_154517384.1">
    <property type="nucleotide sequence ID" value="NZ_VUMT01000003.1"/>
</dbReference>
<name>A0A6L5XW83_9FIRM</name>
<dbReference type="AlphaFoldDB" id="A0A6L5XW83"/>
<proteinExistence type="predicted"/>
<evidence type="ECO:0000313" key="2">
    <source>
        <dbReference type="EMBL" id="MSS62869.1"/>
    </source>
</evidence>
<feature type="transmembrane region" description="Helical" evidence="1">
    <location>
        <begin position="12"/>
        <end position="27"/>
    </location>
</feature>
<evidence type="ECO:0000256" key="1">
    <source>
        <dbReference type="SAM" id="Phobius"/>
    </source>
</evidence>
<dbReference type="EMBL" id="VUMT01000003">
    <property type="protein sequence ID" value="MSS62869.1"/>
    <property type="molecule type" value="Genomic_DNA"/>
</dbReference>
<keyword evidence="1" id="KW-0472">Membrane</keyword>
<feature type="transmembrane region" description="Helical" evidence="1">
    <location>
        <begin position="48"/>
        <end position="72"/>
    </location>
</feature>
<sequence>MREFLQKYKHGWVLFYMIFYLIWFFYLENRTNIISKTIHITLDDKIPFNEWFIIPYMIWFAYVTAAVLYFFFTSKEDYYKCTAFLFIGMSICLLIYTIWPSSQNLRPTTFTHDNIATHLVQYIYSIDTPTNICPSIHVYNTIGVHISVLQSEKLRKNAIIRYGSLITAILICLSTVFLKQHSVFDGICAILLSSVMYIVVYKINYSHLLARYRAKKDESVVY</sequence>
<feature type="transmembrane region" description="Helical" evidence="1">
    <location>
        <begin position="159"/>
        <end position="177"/>
    </location>
</feature>
<feature type="transmembrane region" description="Helical" evidence="1">
    <location>
        <begin position="78"/>
        <end position="99"/>
    </location>
</feature>
<keyword evidence="1" id="KW-1133">Transmembrane helix</keyword>
<comment type="caution">
    <text evidence="2">The sequence shown here is derived from an EMBL/GenBank/DDBJ whole genome shotgun (WGS) entry which is preliminary data.</text>
</comment>
<feature type="transmembrane region" description="Helical" evidence="1">
    <location>
        <begin position="183"/>
        <end position="203"/>
    </location>
</feature>
<evidence type="ECO:0000313" key="3">
    <source>
        <dbReference type="Proteomes" id="UP000482209"/>
    </source>
</evidence>
<protein>
    <submittedName>
        <fullName evidence="2">Phosphoesterase</fullName>
    </submittedName>
</protein>
<organism evidence="2 3">
    <name type="scientific">Velocimicrobium porci</name>
    <dbReference type="NCBI Taxonomy" id="2606634"/>
    <lineage>
        <taxon>Bacteria</taxon>
        <taxon>Bacillati</taxon>
        <taxon>Bacillota</taxon>
        <taxon>Clostridia</taxon>
        <taxon>Lachnospirales</taxon>
        <taxon>Lachnospiraceae</taxon>
        <taxon>Velocimicrobium</taxon>
    </lineage>
</organism>
<reference evidence="2 3" key="1">
    <citation type="submission" date="2019-08" db="EMBL/GenBank/DDBJ databases">
        <title>In-depth cultivation of the pig gut microbiome towards novel bacterial diversity and tailored functional studies.</title>
        <authorList>
            <person name="Wylensek D."/>
            <person name="Hitch T.C.A."/>
            <person name="Clavel T."/>
        </authorList>
    </citation>
    <scope>NUCLEOTIDE SEQUENCE [LARGE SCALE GENOMIC DNA]</scope>
    <source>
        <strain evidence="2 3">WCA-693-APC-MOT-I</strain>
    </source>
</reference>